<name>A0A6J7GMG4_9ZZZZ</name>
<feature type="region of interest" description="Disordered" evidence="1">
    <location>
        <begin position="485"/>
        <end position="512"/>
    </location>
</feature>
<dbReference type="AlphaFoldDB" id="A0A6J7GMG4"/>
<evidence type="ECO:0000313" key="2">
    <source>
        <dbReference type="EMBL" id="CAB4906045.1"/>
    </source>
</evidence>
<gene>
    <name evidence="2" type="ORF">UFOPK3564_00888</name>
</gene>
<feature type="compositionally biased region" description="Low complexity" evidence="1">
    <location>
        <begin position="503"/>
        <end position="512"/>
    </location>
</feature>
<evidence type="ECO:0000256" key="1">
    <source>
        <dbReference type="SAM" id="MobiDB-lite"/>
    </source>
</evidence>
<dbReference type="EMBL" id="CAFBMK010000036">
    <property type="protein sequence ID" value="CAB4906045.1"/>
    <property type="molecule type" value="Genomic_DNA"/>
</dbReference>
<sequence>MAQAAYTTLVESLERELAAQRRVVDFYENYYFGDHQLQAVRKKWEEVYGGALPEMTSNWCELAVNAAAGRLKVEGIIFPTQTGELGEDGGPDEVAAEIWEENGLNTAQAQAHTTAVYAGRSYALVEPPAQGETVSRITVEHPSQTYVRMDPASNRRRLAAIKTWWDVADDGTEGDQHITLFLPNRTYHLTRKRFTTDGMGTYLTPVLIPRTGYSNVDEVDNPLNVVPVVPLDNKPVSLAAAPRLVGKKMLAGTMSDLQPLTPLQDAIQKGVVEMIVIGEAASAPLRWATGVTEPKDPATGKPLPNAEIRSMVTSLLTFPDKDAKVGQLPPHDMSGLIARHALYLRDFGAQSRTPPHYMLGDIVNISGEGLAATETSLSERIREKHGPLGGGWEQATRIACGMQGDLVRFEDKRCKTSWANPEIRSIAQAVDAAMKLFTSKMLPLEMALEMVPGMTAAKIERAVHLLGFPQRGPVPSSLKATEDDPFADIAPGAIPRPGPPRPVVVQPAAAAA</sequence>
<proteinExistence type="predicted"/>
<dbReference type="Pfam" id="PF05133">
    <property type="entry name" value="SPP1_portal"/>
    <property type="match status" value="1"/>
</dbReference>
<dbReference type="InterPro" id="IPR021145">
    <property type="entry name" value="Portal_protein_SPP1_Gp6-like"/>
</dbReference>
<protein>
    <submittedName>
        <fullName evidence="2">Unannotated protein</fullName>
    </submittedName>
</protein>
<accession>A0A6J7GMG4</accession>
<reference evidence="2" key="1">
    <citation type="submission" date="2020-05" db="EMBL/GenBank/DDBJ databases">
        <authorList>
            <person name="Chiriac C."/>
            <person name="Salcher M."/>
            <person name="Ghai R."/>
            <person name="Kavagutti S V."/>
        </authorList>
    </citation>
    <scope>NUCLEOTIDE SEQUENCE</scope>
</reference>
<organism evidence="2">
    <name type="scientific">freshwater metagenome</name>
    <dbReference type="NCBI Taxonomy" id="449393"/>
    <lineage>
        <taxon>unclassified sequences</taxon>
        <taxon>metagenomes</taxon>
        <taxon>ecological metagenomes</taxon>
    </lineage>
</organism>